<keyword evidence="2" id="KW-1185">Reference proteome</keyword>
<dbReference type="EMBL" id="JAQQWN010000002">
    <property type="protein sequence ID" value="KAK8094775.1"/>
    <property type="molecule type" value="Genomic_DNA"/>
</dbReference>
<gene>
    <name evidence="1" type="ORF">PG997_001460</name>
</gene>
<proteinExistence type="predicted"/>
<dbReference type="Proteomes" id="UP001433268">
    <property type="component" value="Unassembled WGS sequence"/>
</dbReference>
<dbReference type="RefSeq" id="XP_066675548.1">
    <property type="nucleotide sequence ID" value="XM_066805775.1"/>
</dbReference>
<comment type="caution">
    <text evidence="1">The sequence shown here is derived from an EMBL/GenBank/DDBJ whole genome shotgun (WGS) entry which is preliminary data.</text>
</comment>
<organism evidence="1 2">
    <name type="scientific">Apiospora hydei</name>
    <dbReference type="NCBI Taxonomy" id="1337664"/>
    <lineage>
        <taxon>Eukaryota</taxon>
        <taxon>Fungi</taxon>
        <taxon>Dikarya</taxon>
        <taxon>Ascomycota</taxon>
        <taxon>Pezizomycotina</taxon>
        <taxon>Sordariomycetes</taxon>
        <taxon>Xylariomycetidae</taxon>
        <taxon>Amphisphaeriales</taxon>
        <taxon>Apiosporaceae</taxon>
        <taxon>Apiospora</taxon>
    </lineage>
</organism>
<evidence type="ECO:0000313" key="2">
    <source>
        <dbReference type="Proteomes" id="UP001433268"/>
    </source>
</evidence>
<reference evidence="1 2" key="1">
    <citation type="submission" date="2023-01" db="EMBL/GenBank/DDBJ databases">
        <title>Analysis of 21 Apiospora genomes using comparative genomics revels a genus with tremendous synthesis potential of carbohydrate active enzymes and secondary metabolites.</title>
        <authorList>
            <person name="Sorensen T."/>
        </authorList>
    </citation>
    <scope>NUCLEOTIDE SEQUENCE [LARGE SCALE GENOMIC DNA]</scope>
    <source>
        <strain evidence="1 2">CBS 114990</strain>
    </source>
</reference>
<sequence>MSNPGTPPRRLSYGGKPPIRIREHYVVEPVPSRDGRTPCFMAWLREELAPARGEPNRVADTRPEFAIQVYDTTIAPPPSRGRDGDGDGDVEQHLRVLAKALHAETHWERDGPPAEDRDRIDVWGLPLPADLSDAEKIATCKAHLLAEIAARDGDGGGDTEFPIARVNDWEKFGRALYVIDRPPARWDEGEGGILELLWDVNPGYRAMLVRDASPEYKTLEFEPSVTRLTRAELGNQWLKMRYCATR</sequence>
<dbReference type="GeneID" id="92038835"/>
<name>A0ABR1XDJ9_9PEZI</name>
<accession>A0ABR1XDJ9</accession>
<protein>
    <submittedName>
        <fullName evidence="1">Uncharacterized protein</fullName>
    </submittedName>
</protein>
<evidence type="ECO:0000313" key="1">
    <source>
        <dbReference type="EMBL" id="KAK8094775.1"/>
    </source>
</evidence>